<evidence type="ECO:0000256" key="1">
    <source>
        <dbReference type="SAM" id="MobiDB-lite"/>
    </source>
</evidence>
<comment type="caution">
    <text evidence="3">The sequence shown here is derived from an EMBL/GenBank/DDBJ whole genome shotgun (WGS) entry which is preliminary data.</text>
</comment>
<evidence type="ECO:0000313" key="3">
    <source>
        <dbReference type="EMBL" id="PVD32998.1"/>
    </source>
</evidence>
<feature type="region of interest" description="Disordered" evidence="1">
    <location>
        <begin position="28"/>
        <end position="113"/>
    </location>
</feature>
<keyword evidence="2" id="KW-0732">Signal</keyword>
<name>A0A2T7PHV0_POMCA</name>
<evidence type="ECO:0000256" key="2">
    <source>
        <dbReference type="SAM" id="SignalP"/>
    </source>
</evidence>
<proteinExistence type="predicted"/>
<gene>
    <name evidence="3" type="ORF">C0Q70_08446</name>
</gene>
<organism evidence="3 4">
    <name type="scientific">Pomacea canaliculata</name>
    <name type="common">Golden apple snail</name>
    <dbReference type="NCBI Taxonomy" id="400727"/>
    <lineage>
        <taxon>Eukaryota</taxon>
        <taxon>Metazoa</taxon>
        <taxon>Spiralia</taxon>
        <taxon>Lophotrochozoa</taxon>
        <taxon>Mollusca</taxon>
        <taxon>Gastropoda</taxon>
        <taxon>Caenogastropoda</taxon>
        <taxon>Architaenioglossa</taxon>
        <taxon>Ampullarioidea</taxon>
        <taxon>Ampullariidae</taxon>
        <taxon>Pomacea</taxon>
    </lineage>
</organism>
<reference evidence="3 4" key="1">
    <citation type="submission" date="2018-04" db="EMBL/GenBank/DDBJ databases">
        <title>The genome of golden apple snail Pomacea canaliculata provides insight into stress tolerance and invasive adaptation.</title>
        <authorList>
            <person name="Liu C."/>
            <person name="Liu B."/>
            <person name="Ren Y."/>
            <person name="Zhang Y."/>
            <person name="Wang H."/>
            <person name="Li S."/>
            <person name="Jiang F."/>
            <person name="Yin L."/>
            <person name="Zhang G."/>
            <person name="Qian W."/>
            <person name="Fan W."/>
        </authorList>
    </citation>
    <scope>NUCLEOTIDE SEQUENCE [LARGE SCALE GENOMIC DNA]</scope>
    <source>
        <strain evidence="3">SZHN2017</strain>
        <tissue evidence="3">Muscle</tissue>
    </source>
</reference>
<feature type="signal peptide" evidence="2">
    <location>
        <begin position="1"/>
        <end position="25"/>
    </location>
</feature>
<feature type="compositionally biased region" description="Low complexity" evidence="1">
    <location>
        <begin position="84"/>
        <end position="95"/>
    </location>
</feature>
<sequence>MKVSLFLLPVLCVLILSSIYCPALAQGQVEPPAETNPIDGGTGGGTGEGVNPGAGGGQGPPVDDAHPGHGRGRWHGEGKGRRGGAAANGEAPAPGGERGQGRRRGQGRACNCK</sequence>
<evidence type="ECO:0000313" key="4">
    <source>
        <dbReference type="Proteomes" id="UP000245119"/>
    </source>
</evidence>
<protein>
    <submittedName>
        <fullName evidence="3">Uncharacterized protein</fullName>
    </submittedName>
</protein>
<accession>A0A2T7PHV0</accession>
<dbReference type="Proteomes" id="UP000245119">
    <property type="component" value="Linkage Group LG4"/>
</dbReference>
<keyword evidence="4" id="KW-1185">Reference proteome</keyword>
<feature type="chain" id="PRO_5015470495" evidence="2">
    <location>
        <begin position="26"/>
        <end position="113"/>
    </location>
</feature>
<dbReference type="AlphaFoldDB" id="A0A2T7PHV0"/>
<feature type="compositionally biased region" description="Gly residues" evidence="1">
    <location>
        <begin position="40"/>
        <end position="59"/>
    </location>
</feature>
<dbReference type="EMBL" id="PZQS01000004">
    <property type="protein sequence ID" value="PVD32998.1"/>
    <property type="molecule type" value="Genomic_DNA"/>
</dbReference>